<name>A0A9Q1HLJ1_HOLLE</name>
<comment type="subcellular location">
    <subcellularLocation>
        <location evidence="1">Nucleus</location>
    </subcellularLocation>
</comment>
<dbReference type="GO" id="GO:0031519">
    <property type="term" value="C:PcG protein complex"/>
    <property type="evidence" value="ECO:0007669"/>
    <property type="project" value="TreeGrafter"/>
</dbReference>
<feature type="compositionally biased region" description="Polar residues" evidence="8">
    <location>
        <begin position="421"/>
        <end position="430"/>
    </location>
</feature>
<keyword evidence="3" id="KW-0677">Repeat</keyword>
<reference evidence="10" key="1">
    <citation type="submission" date="2021-10" db="EMBL/GenBank/DDBJ databases">
        <title>Tropical sea cucumber genome reveals ecological adaptation and Cuvierian tubules defense mechanism.</title>
        <authorList>
            <person name="Chen T."/>
        </authorList>
    </citation>
    <scope>NUCLEOTIDE SEQUENCE</scope>
    <source>
        <strain evidence="10">Nanhai2018</strain>
        <tissue evidence="10">Muscle</tissue>
    </source>
</reference>
<feature type="compositionally biased region" description="Polar residues" evidence="8">
    <location>
        <begin position="69"/>
        <end position="79"/>
    </location>
</feature>
<dbReference type="PROSITE" id="PS00028">
    <property type="entry name" value="ZINC_FINGER_C2H2_1"/>
    <property type="match status" value="8"/>
</dbReference>
<feature type="region of interest" description="Disordered" evidence="8">
    <location>
        <begin position="421"/>
        <end position="451"/>
    </location>
</feature>
<feature type="domain" description="C2H2-type" evidence="9">
    <location>
        <begin position="494"/>
        <end position="523"/>
    </location>
</feature>
<dbReference type="GO" id="GO:0008270">
    <property type="term" value="F:zinc ion binding"/>
    <property type="evidence" value="ECO:0007669"/>
    <property type="project" value="UniProtKB-KW"/>
</dbReference>
<dbReference type="FunFam" id="3.30.160.60:FF:001102">
    <property type="entry name" value="Transcription factor IIIA"/>
    <property type="match status" value="1"/>
</dbReference>
<feature type="domain" description="C2H2-type" evidence="9">
    <location>
        <begin position="705"/>
        <end position="734"/>
    </location>
</feature>
<feature type="domain" description="C2H2-type" evidence="9">
    <location>
        <begin position="524"/>
        <end position="548"/>
    </location>
</feature>
<dbReference type="SMART" id="SM00355">
    <property type="entry name" value="ZnF_C2H2"/>
    <property type="match status" value="10"/>
</dbReference>
<dbReference type="InterPro" id="IPR036236">
    <property type="entry name" value="Znf_C2H2_sf"/>
</dbReference>
<comment type="caution">
    <text evidence="10">The sequence shown here is derived from an EMBL/GenBank/DDBJ whole genome shotgun (WGS) entry which is preliminary data.</text>
</comment>
<dbReference type="GO" id="GO:0000981">
    <property type="term" value="F:DNA-binding transcription factor activity, RNA polymerase II-specific"/>
    <property type="evidence" value="ECO:0007669"/>
    <property type="project" value="TreeGrafter"/>
</dbReference>
<feature type="domain" description="C2H2-type" evidence="9">
    <location>
        <begin position="464"/>
        <end position="493"/>
    </location>
</feature>
<evidence type="ECO:0000256" key="5">
    <source>
        <dbReference type="ARBA" id="ARBA00022833"/>
    </source>
</evidence>
<evidence type="ECO:0000259" key="9">
    <source>
        <dbReference type="PROSITE" id="PS50157"/>
    </source>
</evidence>
<dbReference type="GO" id="GO:0000978">
    <property type="term" value="F:RNA polymerase II cis-regulatory region sequence-specific DNA binding"/>
    <property type="evidence" value="ECO:0007669"/>
    <property type="project" value="TreeGrafter"/>
</dbReference>
<feature type="region of interest" description="Disordered" evidence="8">
    <location>
        <begin position="118"/>
        <end position="150"/>
    </location>
</feature>
<dbReference type="PANTHER" id="PTHR14003:SF19">
    <property type="entry name" value="YY2 TRANSCRIPTION FACTOR"/>
    <property type="match status" value="1"/>
</dbReference>
<feature type="region of interest" description="Disordered" evidence="8">
    <location>
        <begin position="189"/>
        <end position="219"/>
    </location>
</feature>
<dbReference type="PANTHER" id="PTHR14003">
    <property type="entry name" value="TRANSCRIPTIONAL REPRESSOR PROTEIN YY"/>
    <property type="match status" value="1"/>
</dbReference>
<keyword evidence="6" id="KW-0539">Nucleus</keyword>
<dbReference type="EMBL" id="JAIZAY010000001">
    <property type="protein sequence ID" value="KAJ8050565.1"/>
    <property type="molecule type" value="Genomic_DNA"/>
</dbReference>
<dbReference type="Gene3D" id="3.30.160.60">
    <property type="entry name" value="Classic Zinc Finger"/>
    <property type="match status" value="8"/>
</dbReference>
<dbReference type="OrthoDB" id="6277246at2759"/>
<accession>A0A9Q1HLJ1</accession>
<feature type="compositionally biased region" description="Basic and acidic residues" evidence="8">
    <location>
        <begin position="118"/>
        <end position="130"/>
    </location>
</feature>
<proteinExistence type="predicted"/>
<feature type="region of interest" description="Disordered" evidence="8">
    <location>
        <begin position="1"/>
        <end position="79"/>
    </location>
</feature>
<evidence type="ECO:0000256" key="3">
    <source>
        <dbReference type="ARBA" id="ARBA00022737"/>
    </source>
</evidence>
<dbReference type="AlphaFoldDB" id="A0A9Q1HLJ1"/>
<feature type="region of interest" description="Disordered" evidence="8">
    <location>
        <begin position="998"/>
        <end position="1018"/>
    </location>
</feature>
<evidence type="ECO:0000256" key="8">
    <source>
        <dbReference type="SAM" id="MobiDB-lite"/>
    </source>
</evidence>
<dbReference type="Pfam" id="PF00096">
    <property type="entry name" value="zf-C2H2"/>
    <property type="match status" value="3"/>
</dbReference>
<dbReference type="Proteomes" id="UP001152320">
    <property type="component" value="Chromosome 1"/>
</dbReference>
<dbReference type="GO" id="GO:0000785">
    <property type="term" value="C:chromatin"/>
    <property type="evidence" value="ECO:0007669"/>
    <property type="project" value="TreeGrafter"/>
</dbReference>
<sequence>MDGTTEFTNQGGKAPSFDHNKTLLDLHQEGETPGRGPISLSEGGILVELARDDDSTCNQNGDSLRKTTESVQSMDDTTTAVDHQCAELQDGGILDLSSNAFPNFDKFESDFFGSPDRDLFLSSDGGERSRSYPPSPTAPRSSTSKTDELTGLTVLSLEGGMGGLKKGQTIPQLPSNWLAGLDISGKEFQTIRLQDPHRDEEDSGRGSKETNDDGQSDLGDSIMILSNEQQGGRESELNLKSPHQQETSVAELNMSPLLSDTSAVLGEDTSPLVPTDTESSDNFPFAVDLKNLASNPSIPSGSSGSNNASGNNVLLNVATISPVDVDESRMEDGKLVYVITTKDQSNGSLQKIQVTVDPKAIQSIPVESLSVNNDVQWLVEQTLEKGGGDADSNSESITQEEPQTYVFPILGGVTPDVVDPTPTNLKSLLTSNKSPKKKGKKKTSSDGSKTKNMWLKKNQPITVTVCSHPGCGMEFTSKSKFKAHTATHAEDRPYKCPYDDCEWSFPSSTKLHRHLASHDGIKPYTCLEKGCGKQFGSPYNLKTHQKCHHQPLVYCCVVQGCIQTFQSEKKLQIHLREHFAETRLKCPVPGCEETFMTPNARGSHLRRHGQESKVYRCEFEGCNKVFDKLSRLTYHTRSHTGERPFKCTYTGCQWAFTSLQKLKRHECRHTGRKDFCCPVEGCGKSFTRKEHLQAHEVFHRGELPFECKEPGCNARFSQRSSLSMHKKRHSAGKPIRERILFSCPLDDCNQSYSSKVGLKNHISKGHMDYLPFNAITSLQHAASSVLANQTDTPHSVAAMSPNTVSLLPNLKDADAVSETAQSTIQIQLQDAVQQLTQGSPLGGDQSAISLLSSISLPGSGSRVFQTNTSGSARTDFGGLSKKSPMFPLSSSDSLGQSKELDVIDSMDISPPTISSQPSSVVPTSFTLTSVSPLTLRDPATGAQFIQTQLLQDDPPDDSDMTFHLVPPASTSNQSSIHGVLPVSSILGDGDNCPVSTSTDFLTSEGSFEESTINLQDLE</sequence>
<evidence type="ECO:0000256" key="2">
    <source>
        <dbReference type="ARBA" id="ARBA00022723"/>
    </source>
</evidence>
<protein>
    <submittedName>
        <fullName evidence="10">Zinc finger protein ZXDC</fullName>
    </submittedName>
</protein>
<feature type="domain" description="C2H2-type" evidence="9">
    <location>
        <begin position="675"/>
        <end position="704"/>
    </location>
</feature>
<feature type="compositionally biased region" description="Basic and acidic residues" evidence="8">
    <location>
        <begin position="16"/>
        <end position="32"/>
    </location>
</feature>
<evidence type="ECO:0000256" key="1">
    <source>
        <dbReference type="ARBA" id="ARBA00004123"/>
    </source>
</evidence>
<feature type="compositionally biased region" description="Polar residues" evidence="8">
    <location>
        <begin position="1"/>
        <end position="11"/>
    </location>
</feature>
<evidence type="ECO:0000256" key="7">
    <source>
        <dbReference type="PROSITE-ProRule" id="PRU00042"/>
    </source>
</evidence>
<keyword evidence="11" id="KW-1185">Reference proteome</keyword>
<feature type="domain" description="C2H2-type" evidence="9">
    <location>
        <begin position="615"/>
        <end position="644"/>
    </location>
</feature>
<evidence type="ECO:0000313" key="11">
    <source>
        <dbReference type="Proteomes" id="UP001152320"/>
    </source>
</evidence>
<keyword evidence="2" id="KW-0479">Metal-binding</keyword>
<organism evidence="10 11">
    <name type="scientific">Holothuria leucospilota</name>
    <name type="common">Black long sea cucumber</name>
    <name type="synonym">Mertensiothuria leucospilota</name>
    <dbReference type="NCBI Taxonomy" id="206669"/>
    <lineage>
        <taxon>Eukaryota</taxon>
        <taxon>Metazoa</taxon>
        <taxon>Echinodermata</taxon>
        <taxon>Eleutherozoa</taxon>
        <taxon>Echinozoa</taxon>
        <taxon>Holothuroidea</taxon>
        <taxon>Aspidochirotacea</taxon>
        <taxon>Aspidochirotida</taxon>
        <taxon>Holothuriidae</taxon>
        <taxon>Holothuria</taxon>
    </lineage>
</organism>
<feature type="domain" description="C2H2-type" evidence="9">
    <location>
        <begin position="645"/>
        <end position="674"/>
    </location>
</feature>
<evidence type="ECO:0000256" key="4">
    <source>
        <dbReference type="ARBA" id="ARBA00022771"/>
    </source>
</evidence>
<evidence type="ECO:0000313" key="10">
    <source>
        <dbReference type="EMBL" id="KAJ8050565.1"/>
    </source>
</evidence>
<feature type="region of interest" description="Disordered" evidence="8">
    <location>
        <begin position="229"/>
        <end position="248"/>
    </location>
</feature>
<dbReference type="GO" id="GO:0005667">
    <property type="term" value="C:transcription regulator complex"/>
    <property type="evidence" value="ECO:0007669"/>
    <property type="project" value="TreeGrafter"/>
</dbReference>
<keyword evidence="5" id="KW-0862">Zinc</keyword>
<keyword evidence="4 7" id="KW-0863">Zinc-finger</keyword>
<feature type="domain" description="C2H2-type" evidence="9">
    <location>
        <begin position="554"/>
        <end position="583"/>
    </location>
</feature>
<feature type="compositionally biased region" description="Basic and acidic residues" evidence="8">
    <location>
        <begin position="194"/>
        <end position="211"/>
    </location>
</feature>
<evidence type="ECO:0000256" key="6">
    <source>
        <dbReference type="ARBA" id="ARBA00023242"/>
    </source>
</evidence>
<dbReference type="InterPro" id="IPR013087">
    <property type="entry name" value="Znf_C2H2_type"/>
</dbReference>
<dbReference type="SUPFAM" id="SSF57667">
    <property type="entry name" value="beta-beta-alpha zinc fingers"/>
    <property type="match status" value="6"/>
</dbReference>
<feature type="domain" description="C2H2-type" evidence="9">
    <location>
        <begin position="741"/>
        <end position="771"/>
    </location>
</feature>
<gene>
    <name evidence="10" type="ORF">HOLleu_03815</name>
</gene>
<dbReference type="PROSITE" id="PS50157">
    <property type="entry name" value="ZINC_FINGER_C2H2_2"/>
    <property type="match status" value="9"/>
</dbReference>